<dbReference type="GeneID" id="31361331"/>
<gene>
    <name evidence="11" type="primary">amtB</name>
    <name evidence="11" type="ORF">PPL_05847</name>
</gene>
<dbReference type="PROSITE" id="PS50127">
    <property type="entry name" value="UBC_2"/>
    <property type="match status" value="1"/>
</dbReference>
<name>D3BBH9_HETP5</name>
<evidence type="ECO:0000313" key="12">
    <source>
        <dbReference type="Proteomes" id="UP000001396"/>
    </source>
</evidence>
<dbReference type="PROSITE" id="PS01219">
    <property type="entry name" value="AMMONIUM_TRANSP"/>
    <property type="match status" value="1"/>
</dbReference>
<dbReference type="NCBIfam" id="TIGR00836">
    <property type="entry name" value="amt"/>
    <property type="match status" value="1"/>
</dbReference>
<dbReference type="InterPro" id="IPR024041">
    <property type="entry name" value="NH4_transpt_AmtB-like_dom"/>
</dbReference>
<feature type="transmembrane region" description="Helical" evidence="8">
    <location>
        <begin position="480"/>
        <end position="497"/>
    </location>
</feature>
<dbReference type="Gene3D" id="1.10.3430.10">
    <property type="entry name" value="Ammonium transporter AmtB like domains"/>
    <property type="match status" value="1"/>
</dbReference>
<organism evidence="11 12">
    <name type="scientific">Heterostelium pallidum (strain ATCC 26659 / Pp 5 / PN500)</name>
    <name type="common">Cellular slime mold</name>
    <name type="synonym">Polysphondylium pallidum</name>
    <dbReference type="NCBI Taxonomy" id="670386"/>
    <lineage>
        <taxon>Eukaryota</taxon>
        <taxon>Amoebozoa</taxon>
        <taxon>Evosea</taxon>
        <taxon>Eumycetozoa</taxon>
        <taxon>Dictyostelia</taxon>
        <taxon>Acytosteliales</taxon>
        <taxon>Acytosteliaceae</taxon>
        <taxon>Heterostelium</taxon>
    </lineage>
</organism>
<dbReference type="STRING" id="670386.D3BBH9"/>
<evidence type="ECO:0000256" key="7">
    <source>
        <dbReference type="ARBA" id="ARBA00023177"/>
    </source>
</evidence>
<evidence type="ECO:0000313" key="11">
    <source>
        <dbReference type="EMBL" id="EFA81012.1"/>
    </source>
</evidence>
<dbReference type="Proteomes" id="UP000001396">
    <property type="component" value="Unassembled WGS sequence"/>
</dbReference>
<evidence type="ECO:0000256" key="1">
    <source>
        <dbReference type="ARBA" id="ARBA00004141"/>
    </source>
</evidence>
<dbReference type="Pfam" id="PF00909">
    <property type="entry name" value="Ammonium_transp"/>
    <property type="match status" value="1"/>
</dbReference>
<feature type="transmembrane region" description="Helical" evidence="8">
    <location>
        <begin position="517"/>
        <end position="535"/>
    </location>
</feature>
<feature type="transmembrane region" description="Helical" evidence="8">
    <location>
        <begin position="329"/>
        <end position="350"/>
    </location>
</feature>
<feature type="transmembrane region" description="Helical" evidence="8">
    <location>
        <begin position="370"/>
        <end position="388"/>
    </location>
</feature>
<evidence type="ECO:0000256" key="3">
    <source>
        <dbReference type="ARBA" id="ARBA00022448"/>
    </source>
</evidence>
<keyword evidence="6 8" id="KW-0472">Membrane</keyword>
<evidence type="ECO:0000256" key="4">
    <source>
        <dbReference type="ARBA" id="ARBA00022692"/>
    </source>
</evidence>
<dbReference type="RefSeq" id="XP_020433130.1">
    <property type="nucleotide sequence ID" value="XM_020576718.1"/>
</dbReference>
<dbReference type="GO" id="GO:0008519">
    <property type="term" value="F:ammonium channel activity"/>
    <property type="evidence" value="ECO:0007669"/>
    <property type="project" value="InterPro"/>
</dbReference>
<feature type="transmembrane region" description="Helical" evidence="8">
    <location>
        <begin position="547"/>
        <end position="565"/>
    </location>
</feature>
<dbReference type="GO" id="GO:0097272">
    <property type="term" value="P:ammonium homeostasis"/>
    <property type="evidence" value="ECO:0007669"/>
    <property type="project" value="TreeGrafter"/>
</dbReference>
<sequence>MNDITTPIFHNENDNTLARPQNTQNEPIVPTTTSSSTTTSTSTSTTSATGNSNNTNNRNSLNSSTGSNNSSSGNTTNETTIESTKLRLLFEYEKLKEINLRGLYVIPSLNSIFEWHNVLFIRNRVYRSSVIRFLIIIPDDYPNSCPSVKFQTPVFHPLVGMDGEFELQHHFPDWKAEKYMIPHILCYIKNIFHNPEKFDYPPLNPEAAKLLKEDYEEFLRKVSHFVKLSIQNVYENPQFSSIVFAQEWKDKTQFENTKNNVLKRDTTVLGKIRQMEYLDFSPSDSFQAAVDDSWVLSATFLVFFTQAGYCMLEAGVVRAKNAKSIIIKSIIDTAFGSLIFWAVGFAFAFGHNNNPFLGTSHFFLIRYDNLAFFAFQWAFSTTSITIVSGSLAERVHINSCLIYTVVMSAIIYPITAHWVWSKDGWLRLIGTNGIVDFAGGVVVHMVGGAVGLMGTYIVGPRIGRFDSESGKPKPLPGHSITLSTLGAFIIWYGFYGYNTGSTLGISMGRMAIASRSAVTMTISATASCATTLMVIKLFSGKYDVNKSVNGLLGGLVSASASCSMVDPWAGFVIGCVSSFVYLGTSKLLLKLRIDDPLDSAPIHFSCGMWGAISVGLFATQNDLEKLLVRPTNSYGLFYGGGVEQLGVQLLGVVCVALWCFLISGILFVLMKRFNLLRIDPTRELMGIDMDQHGGPAYPNFQNI</sequence>
<dbReference type="CDD" id="cd23814">
    <property type="entry name" value="UEV_AKTIP"/>
    <property type="match status" value="1"/>
</dbReference>
<dbReference type="SMART" id="SM00212">
    <property type="entry name" value="UBCc"/>
    <property type="match status" value="1"/>
</dbReference>
<evidence type="ECO:0000256" key="6">
    <source>
        <dbReference type="ARBA" id="ARBA00023136"/>
    </source>
</evidence>
<accession>D3BBH9</accession>
<comment type="similarity">
    <text evidence="2 8">Belongs to the ammonia transporter channel (TC 1.A.11.2) family.</text>
</comment>
<dbReference type="EMBL" id="ADBJ01000026">
    <property type="protein sequence ID" value="EFA81012.1"/>
    <property type="molecule type" value="Genomic_DNA"/>
</dbReference>
<dbReference type="Pfam" id="PF00179">
    <property type="entry name" value="UQ_con"/>
    <property type="match status" value="1"/>
</dbReference>
<dbReference type="InterPro" id="IPR029020">
    <property type="entry name" value="Ammonium/urea_transptr"/>
</dbReference>
<feature type="transmembrane region" description="Helical" evidence="8">
    <location>
        <begin position="645"/>
        <end position="669"/>
    </location>
</feature>
<dbReference type="PANTHER" id="PTHR11730:SF6">
    <property type="entry name" value="AMMONIUM TRANSPORTER"/>
    <property type="match status" value="1"/>
</dbReference>
<feature type="region of interest" description="Disordered" evidence="9">
    <location>
        <begin position="1"/>
        <end position="80"/>
    </location>
</feature>
<feature type="compositionally biased region" description="Polar residues" evidence="9">
    <location>
        <begin position="14"/>
        <end position="26"/>
    </location>
</feature>
<dbReference type="InterPro" id="IPR018047">
    <property type="entry name" value="Ammonium_transpt_CS"/>
</dbReference>
<dbReference type="InParanoid" id="D3BBH9"/>
<reference evidence="11 12" key="1">
    <citation type="journal article" date="2011" name="Genome Res.">
        <title>Phylogeny-wide analysis of social amoeba genomes highlights ancient origins for complex intercellular communication.</title>
        <authorList>
            <person name="Heidel A.J."/>
            <person name="Lawal H.M."/>
            <person name="Felder M."/>
            <person name="Schilde C."/>
            <person name="Helps N.R."/>
            <person name="Tunggal B."/>
            <person name="Rivero F."/>
            <person name="John U."/>
            <person name="Schleicher M."/>
            <person name="Eichinger L."/>
            <person name="Platzer M."/>
            <person name="Noegel A.A."/>
            <person name="Schaap P."/>
            <person name="Gloeckner G."/>
        </authorList>
    </citation>
    <scope>NUCLEOTIDE SEQUENCE [LARGE SCALE GENOMIC DNA]</scope>
    <source>
        <strain evidence="12">ATCC 26659 / Pp 5 / PN500</strain>
    </source>
</reference>
<dbReference type="FunFam" id="1.10.3430.10:FF:000008">
    <property type="entry name" value="Ammonium transporter"/>
    <property type="match status" value="1"/>
</dbReference>
<dbReference type="Gene3D" id="3.10.110.10">
    <property type="entry name" value="Ubiquitin Conjugating Enzyme"/>
    <property type="match status" value="1"/>
</dbReference>
<keyword evidence="12" id="KW-1185">Reference proteome</keyword>
<keyword evidence="4 8" id="KW-0812">Transmembrane</keyword>
<feature type="transmembrane region" description="Helical" evidence="8">
    <location>
        <begin position="440"/>
        <end position="459"/>
    </location>
</feature>
<comment type="caution">
    <text evidence="11">The sequence shown here is derived from an EMBL/GenBank/DDBJ whole genome shotgun (WGS) entry which is preliminary data.</text>
</comment>
<proteinExistence type="inferred from homology"/>
<evidence type="ECO:0000256" key="9">
    <source>
        <dbReference type="SAM" id="MobiDB-lite"/>
    </source>
</evidence>
<comment type="subcellular location">
    <subcellularLocation>
        <location evidence="8">Cell membrane</location>
        <topology evidence="8">Multi-pass membrane protein</topology>
    </subcellularLocation>
    <subcellularLocation>
        <location evidence="1">Membrane</location>
        <topology evidence="1">Multi-pass membrane protein</topology>
    </subcellularLocation>
</comment>
<dbReference type="SUPFAM" id="SSF111352">
    <property type="entry name" value="Ammonium transporter"/>
    <property type="match status" value="1"/>
</dbReference>
<comment type="caution">
    <text evidence="8">Lacks conserved residue(s) required for the propagation of feature annotation.</text>
</comment>
<feature type="transmembrane region" description="Helical" evidence="8">
    <location>
        <begin position="400"/>
        <end position="420"/>
    </location>
</feature>
<evidence type="ECO:0000256" key="5">
    <source>
        <dbReference type="ARBA" id="ARBA00022989"/>
    </source>
</evidence>
<keyword evidence="3 8" id="KW-0813">Transport</keyword>
<dbReference type="PANTHER" id="PTHR11730">
    <property type="entry name" value="AMMONIUM TRANSPORTER"/>
    <property type="match status" value="1"/>
</dbReference>
<dbReference type="AlphaFoldDB" id="D3BBH9"/>
<feature type="transmembrane region" description="Helical" evidence="8">
    <location>
        <begin position="294"/>
        <end position="317"/>
    </location>
</feature>
<feature type="compositionally biased region" description="Low complexity" evidence="9">
    <location>
        <begin position="31"/>
        <end position="80"/>
    </location>
</feature>
<evidence type="ECO:0000256" key="8">
    <source>
        <dbReference type="RuleBase" id="RU362002"/>
    </source>
</evidence>
<keyword evidence="5 8" id="KW-1133">Transmembrane helix</keyword>
<dbReference type="InterPro" id="IPR000608">
    <property type="entry name" value="UBC"/>
</dbReference>
<dbReference type="InterPro" id="IPR001905">
    <property type="entry name" value="Ammonium_transpt"/>
</dbReference>
<evidence type="ECO:0000256" key="2">
    <source>
        <dbReference type="ARBA" id="ARBA00005887"/>
    </source>
</evidence>
<feature type="domain" description="UBC core" evidence="10">
    <location>
        <begin position="83"/>
        <end position="231"/>
    </location>
</feature>
<keyword evidence="7 8" id="KW-0924">Ammonia transport</keyword>
<dbReference type="GO" id="GO:0005886">
    <property type="term" value="C:plasma membrane"/>
    <property type="evidence" value="ECO:0007669"/>
    <property type="project" value="UniProtKB-SubCell"/>
</dbReference>
<dbReference type="InterPro" id="IPR016135">
    <property type="entry name" value="UBQ-conjugating_enzyme/RWD"/>
</dbReference>
<protein>
    <recommendedName>
        <fullName evidence="8">Ammonium transporter</fullName>
    </recommendedName>
</protein>
<evidence type="ECO:0000259" key="10">
    <source>
        <dbReference type="PROSITE" id="PS50127"/>
    </source>
</evidence>
<dbReference type="SUPFAM" id="SSF54495">
    <property type="entry name" value="UBC-like"/>
    <property type="match status" value="1"/>
</dbReference>